<comment type="similarity">
    <text evidence="1">In the C-terminal section; belongs to the transposase 35 family.</text>
</comment>
<gene>
    <name evidence="7" type="ORF">PL9631_1040045</name>
</gene>
<dbReference type="Pfam" id="PF07282">
    <property type="entry name" value="Cas12f1-like_TNB"/>
    <property type="match status" value="1"/>
</dbReference>
<name>A0A7Z9BFK5_9CYAN</name>
<dbReference type="EMBL" id="CZCS02000007">
    <property type="protein sequence ID" value="VXD11852.1"/>
    <property type="molecule type" value="Genomic_DNA"/>
</dbReference>
<dbReference type="NCBIfam" id="TIGR01766">
    <property type="entry name" value="IS200/IS605 family accessory protein TnpB-like domain"/>
    <property type="match status" value="1"/>
</dbReference>
<evidence type="ECO:0000259" key="5">
    <source>
        <dbReference type="Pfam" id="PF01385"/>
    </source>
</evidence>
<dbReference type="Pfam" id="PF01385">
    <property type="entry name" value="OrfB_IS605"/>
    <property type="match status" value="1"/>
</dbReference>
<evidence type="ECO:0000256" key="3">
    <source>
        <dbReference type="ARBA" id="ARBA00023125"/>
    </source>
</evidence>
<keyword evidence="4" id="KW-0233">DNA recombination</keyword>
<organism evidence="7 8">
    <name type="scientific">Planktothrix paucivesiculata PCC 9631</name>
    <dbReference type="NCBI Taxonomy" id="671071"/>
    <lineage>
        <taxon>Bacteria</taxon>
        <taxon>Bacillati</taxon>
        <taxon>Cyanobacteriota</taxon>
        <taxon>Cyanophyceae</taxon>
        <taxon>Oscillatoriophycideae</taxon>
        <taxon>Oscillatoriales</taxon>
        <taxon>Microcoleaceae</taxon>
        <taxon>Planktothrix</taxon>
    </lineage>
</organism>
<feature type="domain" description="Probable transposase IS891/IS1136/IS1341" evidence="5">
    <location>
        <begin position="158"/>
        <end position="258"/>
    </location>
</feature>
<comment type="caution">
    <text evidence="7">The sequence shown here is derived from an EMBL/GenBank/DDBJ whole genome shotgun (WGS) entry which is preliminary data.</text>
</comment>
<evidence type="ECO:0000313" key="7">
    <source>
        <dbReference type="EMBL" id="VXD11852.1"/>
    </source>
</evidence>
<protein>
    <submittedName>
        <fullName evidence="7">Transposase</fullName>
    </submittedName>
</protein>
<feature type="domain" description="Cas12f1-like TNB" evidence="6">
    <location>
        <begin position="285"/>
        <end position="347"/>
    </location>
</feature>
<evidence type="ECO:0000256" key="2">
    <source>
        <dbReference type="ARBA" id="ARBA00022578"/>
    </source>
</evidence>
<sequence>MVNMVQITRTIKLKFVDLNRCKAQMFEQMTAENTRIANNLLSLPIKERRKMTTAKIMSELKSALVNQVIRHTTSPTGRKTKQYKVLPVEVNNQNWKLTQKGNTYSISFPTLKGEKRIPIEVASAHWQTILDGLLEGTIQGGSFKLIKHRNKWYVYLSITEDVPEVKTEKTLGCDRGQNNLAVVAPKEGFGKFFNGHSVKHRRRYFQQRRKQLQEAKKFRALKKWDKKERRWMDAINHTVSRRIVRFAEYHNANVVIEDLEGCRKTMKQSKKSRSDSGQSRHNWSYYSLEQKLNYKLALKGLKLIKRPAPYTSKSCSTCGVIGKRNRHDFNCPNGHYHNSDLNAARNLSQWDGFSCDLNLERDASVMDSSGLNHGVLGTPGELGEYSQTRGMFNYLCLTGLDTRIPPLRYAKGWECQVKLINQLL</sequence>
<keyword evidence="2" id="KW-0815">Transposition</keyword>
<dbReference type="GO" id="GO:0003677">
    <property type="term" value="F:DNA binding"/>
    <property type="evidence" value="ECO:0007669"/>
    <property type="project" value="UniProtKB-KW"/>
</dbReference>
<dbReference type="GO" id="GO:0032196">
    <property type="term" value="P:transposition"/>
    <property type="evidence" value="ECO:0007669"/>
    <property type="project" value="UniProtKB-KW"/>
</dbReference>
<accession>A0A7Z9BFK5</accession>
<proteinExistence type="inferred from homology"/>
<dbReference type="AlphaFoldDB" id="A0A7Z9BFK5"/>
<dbReference type="NCBIfam" id="NF040570">
    <property type="entry name" value="guided_TnpB"/>
    <property type="match status" value="1"/>
</dbReference>
<dbReference type="InterPro" id="IPR010095">
    <property type="entry name" value="Cas12f1-like_TNB"/>
</dbReference>
<evidence type="ECO:0000313" key="8">
    <source>
        <dbReference type="Proteomes" id="UP000182190"/>
    </source>
</evidence>
<keyword evidence="3" id="KW-0238">DNA-binding</keyword>
<dbReference type="InterPro" id="IPR001959">
    <property type="entry name" value="Transposase"/>
</dbReference>
<dbReference type="Proteomes" id="UP000182190">
    <property type="component" value="Unassembled WGS sequence"/>
</dbReference>
<evidence type="ECO:0000256" key="1">
    <source>
        <dbReference type="ARBA" id="ARBA00008761"/>
    </source>
</evidence>
<keyword evidence="8" id="KW-1185">Reference proteome</keyword>
<reference evidence="7" key="1">
    <citation type="submission" date="2019-10" db="EMBL/GenBank/DDBJ databases">
        <authorList>
            <consortium name="Genoscope - CEA"/>
            <person name="William W."/>
        </authorList>
    </citation>
    <scope>NUCLEOTIDE SEQUENCE [LARGE SCALE GENOMIC DNA]</scope>
    <source>
        <strain evidence="7">BBR_PRJEB10994</strain>
    </source>
</reference>
<evidence type="ECO:0000256" key="4">
    <source>
        <dbReference type="ARBA" id="ARBA00023172"/>
    </source>
</evidence>
<dbReference type="GO" id="GO:0006310">
    <property type="term" value="P:DNA recombination"/>
    <property type="evidence" value="ECO:0007669"/>
    <property type="project" value="UniProtKB-KW"/>
</dbReference>
<evidence type="ECO:0000259" key="6">
    <source>
        <dbReference type="Pfam" id="PF07282"/>
    </source>
</evidence>